<dbReference type="PIRSF" id="PIRSF036292">
    <property type="entry name" value="Prenylcysteine_oxidase"/>
    <property type="match status" value="1"/>
</dbReference>
<comment type="cofactor">
    <cofactor evidence="1">
        <name>FAD</name>
        <dbReference type="ChEBI" id="CHEBI:57692"/>
    </cofactor>
</comment>
<evidence type="ECO:0000256" key="4">
    <source>
        <dbReference type="ARBA" id="ARBA00022729"/>
    </source>
</evidence>
<evidence type="ECO:0000256" key="3">
    <source>
        <dbReference type="ARBA" id="ARBA00022630"/>
    </source>
</evidence>
<evidence type="ECO:0000313" key="9">
    <source>
        <dbReference type="EMBL" id="KAJ7225895.1"/>
    </source>
</evidence>
<keyword evidence="4" id="KW-0732">Signal</keyword>
<feature type="domain" description="Prenylcysteine lyase" evidence="8">
    <location>
        <begin position="149"/>
        <end position="476"/>
    </location>
</feature>
<dbReference type="GO" id="GO:0030328">
    <property type="term" value="P:prenylcysteine catabolic process"/>
    <property type="evidence" value="ECO:0007669"/>
    <property type="project" value="InterPro"/>
</dbReference>
<organism evidence="9 10">
    <name type="scientific">Mycena pura</name>
    <dbReference type="NCBI Taxonomy" id="153505"/>
    <lineage>
        <taxon>Eukaryota</taxon>
        <taxon>Fungi</taxon>
        <taxon>Dikarya</taxon>
        <taxon>Basidiomycota</taxon>
        <taxon>Agaricomycotina</taxon>
        <taxon>Agaricomycetes</taxon>
        <taxon>Agaricomycetidae</taxon>
        <taxon>Agaricales</taxon>
        <taxon>Marasmiineae</taxon>
        <taxon>Mycenaceae</taxon>
        <taxon>Mycena</taxon>
    </lineage>
</organism>
<dbReference type="GO" id="GO:0016829">
    <property type="term" value="F:lyase activity"/>
    <property type="evidence" value="ECO:0007669"/>
    <property type="project" value="UniProtKB-KW"/>
</dbReference>
<protein>
    <submittedName>
        <fullName evidence="9">Prenylcysteine lyase-domain-containing protein</fullName>
    </submittedName>
</protein>
<dbReference type="Pfam" id="PF07156">
    <property type="entry name" value="Prenylcys_lyase"/>
    <property type="match status" value="1"/>
</dbReference>
<dbReference type="Pfam" id="PF13450">
    <property type="entry name" value="NAD_binding_8"/>
    <property type="match status" value="1"/>
</dbReference>
<comment type="caution">
    <text evidence="9">The sequence shown here is derived from an EMBL/GenBank/DDBJ whole genome shotgun (WGS) entry which is preliminary data.</text>
</comment>
<keyword evidence="9" id="KW-0456">Lyase</keyword>
<proteinExistence type="inferred from homology"/>
<feature type="non-terminal residue" evidence="9">
    <location>
        <position position="514"/>
    </location>
</feature>
<keyword evidence="3" id="KW-0285">Flavoprotein</keyword>
<dbReference type="InterPro" id="IPR010795">
    <property type="entry name" value="Prenylcys_lyase"/>
</dbReference>
<dbReference type="InterPro" id="IPR036188">
    <property type="entry name" value="FAD/NAD-bd_sf"/>
</dbReference>
<keyword evidence="10" id="KW-1185">Reference proteome</keyword>
<dbReference type="GO" id="GO:0001735">
    <property type="term" value="F:prenylcysteine oxidase activity"/>
    <property type="evidence" value="ECO:0007669"/>
    <property type="project" value="InterPro"/>
</dbReference>
<reference evidence="9" key="1">
    <citation type="submission" date="2023-03" db="EMBL/GenBank/DDBJ databases">
        <title>Massive genome expansion in bonnet fungi (Mycena s.s.) driven by repeated elements and novel gene families across ecological guilds.</title>
        <authorList>
            <consortium name="Lawrence Berkeley National Laboratory"/>
            <person name="Harder C.B."/>
            <person name="Miyauchi S."/>
            <person name="Viragh M."/>
            <person name="Kuo A."/>
            <person name="Thoen E."/>
            <person name="Andreopoulos B."/>
            <person name="Lu D."/>
            <person name="Skrede I."/>
            <person name="Drula E."/>
            <person name="Henrissat B."/>
            <person name="Morin E."/>
            <person name="Kohler A."/>
            <person name="Barry K."/>
            <person name="LaButti K."/>
            <person name="Morin E."/>
            <person name="Salamov A."/>
            <person name="Lipzen A."/>
            <person name="Mereny Z."/>
            <person name="Hegedus B."/>
            <person name="Baldrian P."/>
            <person name="Stursova M."/>
            <person name="Weitz H."/>
            <person name="Taylor A."/>
            <person name="Grigoriev I.V."/>
            <person name="Nagy L.G."/>
            <person name="Martin F."/>
            <person name="Kauserud H."/>
        </authorList>
    </citation>
    <scope>NUCLEOTIDE SEQUENCE</scope>
    <source>
        <strain evidence="9">9144</strain>
    </source>
</reference>
<accession>A0AAD6YQ12</accession>
<evidence type="ECO:0000256" key="5">
    <source>
        <dbReference type="ARBA" id="ARBA00022827"/>
    </source>
</evidence>
<evidence type="ECO:0000313" key="10">
    <source>
        <dbReference type="Proteomes" id="UP001219525"/>
    </source>
</evidence>
<dbReference type="SUPFAM" id="SSF51905">
    <property type="entry name" value="FAD/NAD(P)-binding domain"/>
    <property type="match status" value="1"/>
</dbReference>
<dbReference type="Proteomes" id="UP001219525">
    <property type="component" value="Unassembled WGS sequence"/>
</dbReference>
<sequence length="514" mass="57132">MRVIYFLALPVVSAFQLPFKLPFFGSRTAEQQQPLPLASKTRIAIIGAGAGGTSAAFWISKAQERFGLNVEVDLYERESYVGGRTVVYPYDNTSLPAVELGGSIFIKDNKNMWRAADEFNLTRRDVRDEKGLGIWDGEKLLFTTSGGWWGWWDSAKALLRYGFQSPRRTQAVVDDMVKKFLILYSSETPKWDTISNLSSELRSTELVSRSTSDYLKSEGVSDIFISELVEASTRVNYGQNADEIHALGGLVSLAPTGASAIEGGNFQVFEQFLRHSKANVYLNTSVKSISHGASSQWVLESDRGSEIYKAIILAAPWKSTNIQFPTEIRIPEQPYIHLHVTVFTTTLPSIPAQSFNLSASTQVPPMLLTTYEGARNGGKAPKFNSISYHGKISEDEWIVKIFSKARITNKWLNKIFNGTVGWVHRKEWDAYPVLPPTSTFPNVKLAPGFYYVNAFEPFISTMETETLSSRNIVDILLEESFQSGICGGPAVADASAAVIIAAKDSEHYVYGWDC</sequence>
<evidence type="ECO:0000259" key="8">
    <source>
        <dbReference type="Pfam" id="PF07156"/>
    </source>
</evidence>
<dbReference type="InterPro" id="IPR017046">
    <property type="entry name" value="Prenylcysteine_Oxase1"/>
</dbReference>
<evidence type="ECO:0000256" key="6">
    <source>
        <dbReference type="ARBA" id="ARBA00023002"/>
    </source>
</evidence>
<keyword evidence="5" id="KW-0274">FAD</keyword>
<keyword evidence="7" id="KW-0325">Glycoprotein</keyword>
<dbReference type="EMBL" id="JARJCW010000004">
    <property type="protein sequence ID" value="KAJ7225895.1"/>
    <property type="molecule type" value="Genomic_DNA"/>
</dbReference>
<dbReference type="GO" id="GO:0030327">
    <property type="term" value="P:prenylated protein catabolic process"/>
    <property type="evidence" value="ECO:0007669"/>
    <property type="project" value="TreeGrafter"/>
</dbReference>
<evidence type="ECO:0000256" key="1">
    <source>
        <dbReference type="ARBA" id="ARBA00001974"/>
    </source>
</evidence>
<dbReference type="PANTHER" id="PTHR15944">
    <property type="entry name" value="FARNESYLCYSTEINE LYASE"/>
    <property type="match status" value="1"/>
</dbReference>
<dbReference type="Gene3D" id="3.50.50.60">
    <property type="entry name" value="FAD/NAD(P)-binding domain"/>
    <property type="match status" value="1"/>
</dbReference>
<name>A0AAD6YQ12_9AGAR</name>
<dbReference type="PANTHER" id="PTHR15944:SF0">
    <property type="entry name" value="PRENYLCYSTEINE LYASE DOMAIN-CONTAINING PROTEIN"/>
    <property type="match status" value="1"/>
</dbReference>
<evidence type="ECO:0000256" key="7">
    <source>
        <dbReference type="ARBA" id="ARBA00023180"/>
    </source>
</evidence>
<dbReference type="AlphaFoldDB" id="A0AAD6YQ12"/>
<gene>
    <name evidence="9" type="ORF">GGX14DRAFT_422788</name>
</gene>
<keyword evidence="6" id="KW-0560">Oxidoreductase</keyword>
<evidence type="ECO:0000256" key="2">
    <source>
        <dbReference type="ARBA" id="ARBA00009967"/>
    </source>
</evidence>
<comment type="similarity">
    <text evidence="2">Belongs to the prenylcysteine oxidase family.</text>
</comment>